<feature type="domain" description="DUF6594" evidence="4">
    <location>
        <begin position="421"/>
        <end position="731"/>
    </location>
</feature>
<dbReference type="InterPro" id="IPR046529">
    <property type="entry name" value="DUF6594"/>
</dbReference>
<dbReference type="PANTHER" id="PTHR34502">
    <property type="entry name" value="DUF6594 DOMAIN-CONTAINING PROTEIN-RELATED"/>
    <property type="match status" value="1"/>
</dbReference>
<reference evidence="5" key="1">
    <citation type="submission" date="2022-07" db="EMBL/GenBank/DDBJ databases">
        <title>Fungi with potential for degradation of polypropylene.</title>
        <authorList>
            <person name="Gostincar C."/>
        </authorList>
    </citation>
    <scope>NUCLEOTIDE SEQUENCE</scope>
    <source>
        <strain evidence="5">EXF-13308</strain>
    </source>
</reference>
<sequence>MSPTYKPPSVETIPEPPEDLAALVPDSEVPSSKEQEDMTKKRAPDIIVEHGTGDDRGMENRHQHRHQKATVLHHGAAQPRPRSVGSRRISTPAVLGSPRSKSTHYHRRHTVTEGLERGLSSPMADSDEGDTEMEGGHSRAHRRPTSPSALSSLTALTGLSTGTSGSGSSSGSGSTITQVSFNRRGYPEKEDSASLFVQQGTPAHPGALSFLDPDSPAVTEDSIKRSVAEAETWRAPDTVQPKTSPSARSASSSSSSASSSFHSDASSSKNTAETDRSTSPERSLNGDSSKLAPPTLSIDPAPPQNGAQFTERRRQGPAYRYGTPEMPRGTANLPHIPTNVLTPRVPNQGHVKHLPRAEKLPLSGYELLAARLSSSSRGHARRHSSFSSTTSGFTSRRDSVGSGSHQAGALGEEQPQPPRIKPIYRKFEALNHRLLLHLQDELSELEEQLHRLDTADTQNRRMQNRIQPASRRTDYMTGGELQWHRTDILGKIGYKLGHYNHVLSSFTSTRDLPSPSLADVNEYRAYLVHESPIAEIETRFLEPIEDLVTLAPTPTSPSDSSRSSSSTGSASASEPEDLLTRPEYYQALSDDSPTPLPDGRASSSYLPSPTPSRPRTANAAHNDGSRSSHRPPTRRGGKDGTAAPPEQPHPLRILHVAVAMALAVLVPILTFAVIPGFVGRMTVVLLVGVSLVGSLVQSGSLALGSTGKSGYGTAATTRDVVLCAGVYGGVMAAVAAVVG</sequence>
<dbReference type="Proteomes" id="UP001174694">
    <property type="component" value="Unassembled WGS sequence"/>
</dbReference>
<keyword evidence="3" id="KW-0812">Transmembrane</keyword>
<feature type="transmembrane region" description="Helical" evidence="3">
    <location>
        <begin position="719"/>
        <end position="738"/>
    </location>
</feature>
<keyword evidence="6" id="KW-1185">Reference proteome</keyword>
<feature type="region of interest" description="Disordered" evidence="2">
    <location>
        <begin position="550"/>
        <end position="648"/>
    </location>
</feature>
<name>A0AA38RH98_9PEZI</name>
<keyword evidence="1" id="KW-0175">Coiled coil</keyword>
<evidence type="ECO:0000259" key="4">
    <source>
        <dbReference type="Pfam" id="PF20237"/>
    </source>
</evidence>
<evidence type="ECO:0000256" key="1">
    <source>
        <dbReference type="SAM" id="Coils"/>
    </source>
</evidence>
<protein>
    <recommendedName>
        <fullName evidence="4">DUF6594 domain-containing protein</fullName>
    </recommendedName>
</protein>
<feature type="compositionally biased region" description="Low complexity" evidence="2">
    <location>
        <begin position="145"/>
        <end position="163"/>
    </location>
</feature>
<organism evidence="5 6">
    <name type="scientific">Pleurostoma richardsiae</name>
    <dbReference type="NCBI Taxonomy" id="41990"/>
    <lineage>
        <taxon>Eukaryota</taxon>
        <taxon>Fungi</taxon>
        <taxon>Dikarya</taxon>
        <taxon>Ascomycota</taxon>
        <taxon>Pezizomycotina</taxon>
        <taxon>Sordariomycetes</taxon>
        <taxon>Sordariomycetidae</taxon>
        <taxon>Calosphaeriales</taxon>
        <taxon>Pleurostomataceae</taxon>
        <taxon>Pleurostoma</taxon>
    </lineage>
</organism>
<evidence type="ECO:0000256" key="3">
    <source>
        <dbReference type="SAM" id="Phobius"/>
    </source>
</evidence>
<feature type="compositionally biased region" description="Low complexity" evidence="2">
    <location>
        <begin position="244"/>
        <end position="268"/>
    </location>
</feature>
<proteinExistence type="predicted"/>
<keyword evidence="3" id="KW-1133">Transmembrane helix</keyword>
<feature type="transmembrane region" description="Helical" evidence="3">
    <location>
        <begin position="653"/>
        <end position="674"/>
    </location>
</feature>
<dbReference type="Pfam" id="PF20237">
    <property type="entry name" value="DUF6594"/>
    <property type="match status" value="1"/>
</dbReference>
<feature type="compositionally biased region" description="Low complexity" evidence="2">
    <location>
        <begin position="385"/>
        <end position="394"/>
    </location>
</feature>
<feature type="compositionally biased region" description="Low complexity" evidence="2">
    <location>
        <begin position="551"/>
        <end position="573"/>
    </location>
</feature>
<evidence type="ECO:0000256" key="2">
    <source>
        <dbReference type="SAM" id="MobiDB-lite"/>
    </source>
</evidence>
<dbReference type="PANTHER" id="PTHR34502:SF6">
    <property type="entry name" value="DUF6594 DOMAIN-CONTAINING PROTEIN"/>
    <property type="match status" value="1"/>
</dbReference>
<accession>A0AA38RH98</accession>
<feature type="region of interest" description="Disordered" evidence="2">
    <location>
        <begin position="1"/>
        <end position="337"/>
    </location>
</feature>
<feature type="compositionally biased region" description="Basic and acidic residues" evidence="2">
    <location>
        <begin position="221"/>
        <end position="234"/>
    </location>
</feature>
<comment type="caution">
    <text evidence="5">The sequence shown here is derived from an EMBL/GenBank/DDBJ whole genome shotgun (WGS) entry which is preliminary data.</text>
</comment>
<evidence type="ECO:0000313" key="5">
    <source>
        <dbReference type="EMBL" id="KAJ9145521.1"/>
    </source>
</evidence>
<feature type="transmembrane region" description="Helical" evidence="3">
    <location>
        <begin position="681"/>
        <end position="699"/>
    </location>
</feature>
<evidence type="ECO:0000313" key="6">
    <source>
        <dbReference type="Proteomes" id="UP001174694"/>
    </source>
</evidence>
<gene>
    <name evidence="5" type="ORF">NKR23_g5365</name>
</gene>
<dbReference type="EMBL" id="JANBVO010000014">
    <property type="protein sequence ID" value="KAJ9145521.1"/>
    <property type="molecule type" value="Genomic_DNA"/>
</dbReference>
<keyword evidence="3" id="KW-0472">Membrane</keyword>
<dbReference type="AlphaFoldDB" id="A0AA38RH98"/>
<feature type="coiled-coil region" evidence="1">
    <location>
        <begin position="435"/>
        <end position="465"/>
    </location>
</feature>
<feature type="compositionally biased region" description="Basic and acidic residues" evidence="2">
    <location>
        <begin position="31"/>
        <end position="61"/>
    </location>
</feature>
<feature type="region of interest" description="Disordered" evidence="2">
    <location>
        <begin position="374"/>
        <end position="419"/>
    </location>
</feature>